<comment type="caution">
    <text evidence="2">The sequence shown here is derived from an EMBL/GenBank/DDBJ whole genome shotgun (WGS) entry which is preliminary data.</text>
</comment>
<feature type="signal peptide" evidence="1">
    <location>
        <begin position="1"/>
        <end position="36"/>
    </location>
</feature>
<dbReference type="Proteomes" id="UP000823775">
    <property type="component" value="Unassembled WGS sequence"/>
</dbReference>
<feature type="chain" id="PRO_5046112409" evidence="1">
    <location>
        <begin position="37"/>
        <end position="256"/>
    </location>
</feature>
<accession>A0ABS8TLM0</accession>
<proteinExistence type="predicted"/>
<sequence>MSGYPYSPAFSDGHRAYWSLFPLNLLTIGLQLLTQATESPKDPGISWSNRAKCLPKEPGCATTMHDVFILHVKTFFPWFILALYFDNIIPNISGVRKSKLYFLYPGYWTGNGGSRREETVASVQAHCHGYNLLHQMTKMFLKKKTLLNSKLRKVEIPTLQFKYAVLLRHILESQQVAAAVEKQLLRSIVSRYFIYGAYEDNNSSSNYVDGAVVIHHYKEIGDKLMSPSLSKDHYFSSRQLRVMASHLLNHDRRAYG</sequence>
<evidence type="ECO:0000313" key="3">
    <source>
        <dbReference type="Proteomes" id="UP000823775"/>
    </source>
</evidence>
<keyword evidence="1" id="KW-0732">Signal</keyword>
<keyword evidence="3" id="KW-1185">Reference proteome</keyword>
<dbReference type="EMBL" id="JACEIK010001739">
    <property type="protein sequence ID" value="MCD7471868.1"/>
    <property type="molecule type" value="Genomic_DNA"/>
</dbReference>
<evidence type="ECO:0000313" key="2">
    <source>
        <dbReference type="EMBL" id="MCD7471868.1"/>
    </source>
</evidence>
<gene>
    <name evidence="2" type="ORF">HAX54_012612</name>
</gene>
<reference evidence="2 3" key="1">
    <citation type="journal article" date="2021" name="BMC Genomics">
        <title>Datura genome reveals duplications of psychoactive alkaloid biosynthetic genes and high mutation rate following tissue culture.</title>
        <authorList>
            <person name="Rajewski A."/>
            <person name="Carter-House D."/>
            <person name="Stajich J."/>
            <person name="Litt A."/>
        </authorList>
    </citation>
    <scope>NUCLEOTIDE SEQUENCE [LARGE SCALE GENOMIC DNA]</scope>
    <source>
        <strain evidence="2">AR-01</strain>
    </source>
</reference>
<name>A0ABS8TLM0_DATST</name>
<protein>
    <submittedName>
        <fullName evidence="2">Uncharacterized protein</fullName>
    </submittedName>
</protein>
<organism evidence="2 3">
    <name type="scientific">Datura stramonium</name>
    <name type="common">Jimsonweed</name>
    <name type="synonym">Common thornapple</name>
    <dbReference type="NCBI Taxonomy" id="4076"/>
    <lineage>
        <taxon>Eukaryota</taxon>
        <taxon>Viridiplantae</taxon>
        <taxon>Streptophyta</taxon>
        <taxon>Embryophyta</taxon>
        <taxon>Tracheophyta</taxon>
        <taxon>Spermatophyta</taxon>
        <taxon>Magnoliopsida</taxon>
        <taxon>eudicotyledons</taxon>
        <taxon>Gunneridae</taxon>
        <taxon>Pentapetalae</taxon>
        <taxon>asterids</taxon>
        <taxon>lamiids</taxon>
        <taxon>Solanales</taxon>
        <taxon>Solanaceae</taxon>
        <taxon>Solanoideae</taxon>
        <taxon>Datureae</taxon>
        <taxon>Datura</taxon>
    </lineage>
</organism>
<evidence type="ECO:0000256" key="1">
    <source>
        <dbReference type="SAM" id="SignalP"/>
    </source>
</evidence>